<reference evidence="1 2" key="1">
    <citation type="submission" date="2016-11" db="EMBL/GenBank/DDBJ databases">
        <authorList>
            <person name="Jaros S."/>
            <person name="Januszkiewicz K."/>
            <person name="Wedrychowicz H."/>
        </authorList>
    </citation>
    <scope>NUCLEOTIDE SEQUENCE [LARGE SCALE GENOMIC DNA]</scope>
    <source>
        <strain evidence="1 2">DSM 17477</strain>
    </source>
</reference>
<dbReference type="RefSeq" id="WP_073050091.1">
    <property type="nucleotide sequence ID" value="NZ_FQZL01000022.1"/>
</dbReference>
<dbReference type="AlphaFoldDB" id="A0A1M6JQQ6"/>
<gene>
    <name evidence="1" type="ORF">SAMN02745751_02694</name>
</gene>
<dbReference type="STRING" id="1121476.SAMN02745751_02694"/>
<protein>
    <submittedName>
        <fullName evidence="1">Uncharacterized protein</fullName>
    </submittedName>
</protein>
<name>A0A1M6JQQ6_9FIRM</name>
<organism evidence="1 2">
    <name type="scientific">Dethiosulfatibacter aminovorans DSM 17477</name>
    <dbReference type="NCBI Taxonomy" id="1121476"/>
    <lineage>
        <taxon>Bacteria</taxon>
        <taxon>Bacillati</taxon>
        <taxon>Bacillota</taxon>
        <taxon>Tissierellia</taxon>
        <taxon>Dethiosulfatibacter</taxon>
    </lineage>
</organism>
<evidence type="ECO:0000313" key="1">
    <source>
        <dbReference type="EMBL" id="SHJ48943.1"/>
    </source>
</evidence>
<evidence type="ECO:0000313" key="2">
    <source>
        <dbReference type="Proteomes" id="UP000184052"/>
    </source>
</evidence>
<accession>A0A1M6JQQ6</accession>
<sequence>MMLFAPIIIFGILSFIISSISKKKKLLKQVNNFMNVLDLMNDDLLSDLENRLSTLKGKRMRSLLKAYQEVGIKSSDMKGDIQDFLEQLYLEITTIQLEGDIKFFELLNEETQQKVLKKLGSKKGLFVSSVESLKDIGLIKHKLLMKMIKAKVNVKISEALIIYKKEMLKFSQAMNDLNLDSFIDTMDNTDFDSYSELFNMQMINDMMQQQMTNQMISDMNQSMQICMDAALRSITPMDFGGHMGGVGFNPSETMHHDMNQMMNSMNDMGMNNMHNMGMNDMNNNNGMGF</sequence>
<proteinExistence type="predicted"/>
<dbReference type="EMBL" id="FQZL01000022">
    <property type="protein sequence ID" value="SHJ48943.1"/>
    <property type="molecule type" value="Genomic_DNA"/>
</dbReference>
<dbReference type="Proteomes" id="UP000184052">
    <property type="component" value="Unassembled WGS sequence"/>
</dbReference>
<keyword evidence="2" id="KW-1185">Reference proteome</keyword>